<dbReference type="InterPro" id="IPR000157">
    <property type="entry name" value="TIR_dom"/>
</dbReference>
<feature type="domain" description="TIR" evidence="1">
    <location>
        <begin position="1"/>
        <end position="142"/>
    </location>
</feature>
<dbReference type="GO" id="GO:0007165">
    <property type="term" value="P:signal transduction"/>
    <property type="evidence" value="ECO:0007669"/>
    <property type="project" value="InterPro"/>
</dbReference>
<proteinExistence type="predicted"/>
<protein>
    <submittedName>
        <fullName evidence="2">Toll/interleukin-1 receptor domain-containing protein</fullName>
    </submittedName>
</protein>
<dbReference type="AlphaFoldDB" id="A0A6N1XBL3"/>
<dbReference type="Pfam" id="PF13676">
    <property type="entry name" value="TIR_2"/>
    <property type="match status" value="1"/>
</dbReference>
<keyword evidence="3" id="KW-1185">Reference proteome</keyword>
<dbReference type="InterPro" id="IPR035897">
    <property type="entry name" value="Toll_tir_struct_dom_sf"/>
</dbReference>
<keyword evidence="2" id="KW-0614">Plasmid</keyword>
<geneLocation type="plasmid" evidence="2 3">
    <name>unnamed1</name>
</geneLocation>
<sequence length="323" mass="35938">MKTAFISYSHADEQYRVELDKHLSLLKRQGHITTWSDHRIDPGGDFDEHISAALEDADLILLLVSADFIHSEYCYGIEMKRALERHDAREAVVVPIILRPCDWKSSPFGRLKALPTDGKAVTKWPSLDDAFLDIVQKMRSMLTAPGSSAATQKVANAPLSPGVTQANPGTVIRRTTRSSNLALPRRFTDEERHDFALQGFQYIRSYFEQSLIELQARNPGITARIGDASSAVFTAIVFRDGQRIGGCRIAPGNSWASGGITYSSSEHASDSSFNELITVETDQNLMYFKATLGRQSFGQVGERLTDEGAAEHLWSMFLAQFHQ</sequence>
<dbReference type="Proteomes" id="UP000509579">
    <property type="component" value="Plasmid unnamed1"/>
</dbReference>
<dbReference type="Gene3D" id="3.40.50.10140">
    <property type="entry name" value="Toll/interleukin-1 receptor homology (TIR) domain"/>
    <property type="match status" value="1"/>
</dbReference>
<keyword evidence="2" id="KW-0675">Receptor</keyword>
<dbReference type="SUPFAM" id="SSF52200">
    <property type="entry name" value="Toll/Interleukin receptor TIR domain"/>
    <property type="match status" value="1"/>
</dbReference>
<reference evidence="2 3" key="1">
    <citation type="submission" date="2020-06" db="EMBL/GenBank/DDBJ databases">
        <title>Acidovorax antarctica sp. nov., isolated from Corinth ice sheet soil, Antarctic Fields Peninsula.</title>
        <authorList>
            <person name="Xu Q."/>
            <person name="Peng F."/>
        </authorList>
    </citation>
    <scope>NUCLEOTIDE SEQUENCE [LARGE SCALE GENOMIC DNA]</scope>
    <source>
        <strain evidence="2 3">16-35-5</strain>
        <plasmid evidence="2 3">unnamed1</plasmid>
    </source>
</reference>
<dbReference type="KEGG" id="aant:HUK68_21335"/>
<organism evidence="2 3">
    <name type="scientific">Comamonas antarctica</name>
    <dbReference type="NCBI Taxonomy" id="2743470"/>
    <lineage>
        <taxon>Bacteria</taxon>
        <taxon>Pseudomonadati</taxon>
        <taxon>Pseudomonadota</taxon>
        <taxon>Betaproteobacteria</taxon>
        <taxon>Burkholderiales</taxon>
        <taxon>Comamonadaceae</taxon>
        <taxon>Comamonas</taxon>
    </lineage>
</organism>
<dbReference type="SMART" id="SM00255">
    <property type="entry name" value="TIR"/>
    <property type="match status" value="1"/>
</dbReference>
<gene>
    <name evidence="2" type="ORF">HUK68_21335</name>
</gene>
<dbReference type="RefSeq" id="WP_175506250.1">
    <property type="nucleotide sequence ID" value="NZ_CP054841.1"/>
</dbReference>
<accession>A0A6N1XBL3</accession>
<name>A0A6N1XBL3_9BURK</name>
<evidence type="ECO:0000313" key="2">
    <source>
        <dbReference type="EMBL" id="QKV55462.1"/>
    </source>
</evidence>
<evidence type="ECO:0000259" key="1">
    <source>
        <dbReference type="PROSITE" id="PS50104"/>
    </source>
</evidence>
<dbReference type="EMBL" id="CP054841">
    <property type="protein sequence ID" value="QKV55462.1"/>
    <property type="molecule type" value="Genomic_DNA"/>
</dbReference>
<dbReference type="PROSITE" id="PS50104">
    <property type="entry name" value="TIR"/>
    <property type="match status" value="1"/>
</dbReference>
<evidence type="ECO:0000313" key="3">
    <source>
        <dbReference type="Proteomes" id="UP000509579"/>
    </source>
</evidence>